<reference evidence="1 2" key="1">
    <citation type="submission" date="2016-10" db="EMBL/GenBank/DDBJ databases">
        <authorList>
            <person name="de Groot N.N."/>
        </authorList>
    </citation>
    <scope>NUCLEOTIDE SEQUENCE [LARGE SCALE GENOMIC DNA]</scope>
    <source>
        <strain evidence="1 2">DSM 19548</strain>
    </source>
</reference>
<evidence type="ECO:0000313" key="2">
    <source>
        <dbReference type="Proteomes" id="UP000198728"/>
    </source>
</evidence>
<gene>
    <name evidence="1" type="ORF">SAMN04488094_1435</name>
</gene>
<dbReference type="Pfam" id="PF00480">
    <property type="entry name" value="ROK"/>
    <property type="match status" value="1"/>
</dbReference>
<dbReference type="AlphaFoldDB" id="A0A1I1RMZ6"/>
<proteinExistence type="predicted"/>
<keyword evidence="2" id="KW-1185">Reference proteome</keyword>
<dbReference type="Proteomes" id="UP000198728">
    <property type="component" value="Unassembled WGS sequence"/>
</dbReference>
<dbReference type="RefSeq" id="WP_143089954.1">
    <property type="nucleotide sequence ID" value="NZ_FOLG01000043.1"/>
</dbReference>
<name>A0A1I1RMZ6_9RHOB</name>
<evidence type="ECO:0000313" key="1">
    <source>
        <dbReference type="EMBL" id="SFD35696.1"/>
    </source>
</evidence>
<dbReference type="OrthoDB" id="9810372at2"/>
<dbReference type="SUPFAM" id="SSF53067">
    <property type="entry name" value="Actin-like ATPase domain"/>
    <property type="match status" value="1"/>
</dbReference>
<dbReference type="EMBL" id="FOLG01000043">
    <property type="protein sequence ID" value="SFD35696.1"/>
    <property type="molecule type" value="Genomic_DNA"/>
</dbReference>
<accession>A0A1I1RMZ6</accession>
<protein>
    <submittedName>
        <fullName evidence="1">ROK family protein</fullName>
    </submittedName>
</protein>
<sequence>AASIARLCADLTAIFGLDRIAVGGSVGLADGYLPRVAGYLGKEPELFRVPLVPARLGQDSALLGALLPEG</sequence>
<dbReference type="InterPro" id="IPR000600">
    <property type="entry name" value="ROK"/>
</dbReference>
<dbReference type="Gene3D" id="3.30.420.40">
    <property type="match status" value="2"/>
</dbReference>
<feature type="non-terminal residue" evidence="1">
    <location>
        <position position="1"/>
    </location>
</feature>
<organism evidence="1 2">
    <name type="scientific">Tropicimonas isoalkanivorans</name>
    <dbReference type="NCBI Taxonomy" id="441112"/>
    <lineage>
        <taxon>Bacteria</taxon>
        <taxon>Pseudomonadati</taxon>
        <taxon>Pseudomonadota</taxon>
        <taxon>Alphaproteobacteria</taxon>
        <taxon>Rhodobacterales</taxon>
        <taxon>Roseobacteraceae</taxon>
        <taxon>Tropicimonas</taxon>
    </lineage>
</organism>
<dbReference type="InterPro" id="IPR043129">
    <property type="entry name" value="ATPase_NBD"/>
</dbReference>
<dbReference type="STRING" id="441112.SAMN04488094_1435"/>